<gene>
    <name evidence="12" type="ORF">AB0C36_33740</name>
</gene>
<protein>
    <recommendedName>
        <fullName evidence="10">Cytochrome c oxidase polypeptide 4</fullName>
        <ecNumber evidence="10">7.1.1.9</ecNumber>
    </recommendedName>
    <alternativeName>
        <fullName evidence="10">Cytochrome aa3 subunit 4</fullName>
    </alternativeName>
    <alternativeName>
        <fullName evidence="10">Cytochrome c oxidase polypeptide IV</fullName>
    </alternativeName>
</protein>
<dbReference type="Proteomes" id="UP001551482">
    <property type="component" value="Unassembled WGS sequence"/>
</dbReference>
<dbReference type="EC" id="7.1.1.9" evidence="10"/>
<evidence type="ECO:0000256" key="5">
    <source>
        <dbReference type="ARBA" id="ARBA00022692"/>
    </source>
</evidence>
<comment type="caution">
    <text evidence="12">The sequence shown here is derived from an EMBL/GenBank/DDBJ whole genome shotgun (WGS) entry which is preliminary data.</text>
</comment>
<evidence type="ECO:0000256" key="1">
    <source>
        <dbReference type="ARBA" id="ARBA00002536"/>
    </source>
</evidence>
<comment type="similarity">
    <text evidence="3 10">Belongs to the cytochrome c oxidase bacterial subunit CtaF family.</text>
</comment>
<feature type="transmembrane region" description="Helical" evidence="11">
    <location>
        <begin position="107"/>
        <end position="125"/>
    </location>
</feature>
<keyword evidence="4 10" id="KW-1003">Cell membrane</keyword>
<keyword evidence="13" id="KW-1185">Reference proteome</keyword>
<feature type="transmembrane region" description="Helical" evidence="11">
    <location>
        <begin position="31"/>
        <end position="51"/>
    </location>
</feature>
<evidence type="ECO:0000256" key="6">
    <source>
        <dbReference type="ARBA" id="ARBA00022967"/>
    </source>
</evidence>
<feature type="transmembrane region" description="Helical" evidence="11">
    <location>
        <begin position="7"/>
        <end position="25"/>
    </location>
</feature>
<evidence type="ECO:0000256" key="7">
    <source>
        <dbReference type="ARBA" id="ARBA00022989"/>
    </source>
</evidence>
<evidence type="ECO:0000313" key="12">
    <source>
        <dbReference type="EMBL" id="MEU8138448.1"/>
    </source>
</evidence>
<dbReference type="InterPro" id="IPR021050">
    <property type="entry name" value="Cyt_c_oxidase_su4_actinobac"/>
</dbReference>
<dbReference type="EMBL" id="JBEZFP010000124">
    <property type="protein sequence ID" value="MEU8138448.1"/>
    <property type="molecule type" value="Genomic_DNA"/>
</dbReference>
<organism evidence="12 13">
    <name type="scientific">Streptodolium elevatio</name>
    <dbReference type="NCBI Taxonomy" id="3157996"/>
    <lineage>
        <taxon>Bacteria</taxon>
        <taxon>Bacillati</taxon>
        <taxon>Actinomycetota</taxon>
        <taxon>Actinomycetes</taxon>
        <taxon>Kitasatosporales</taxon>
        <taxon>Streptomycetaceae</taxon>
        <taxon>Streptodolium</taxon>
    </lineage>
</organism>
<comment type="function">
    <text evidence="1 10">Part of cytochrome c oxidase, its function is unknown.</text>
</comment>
<dbReference type="PIRSF" id="PIRSF017385">
    <property type="entry name" value="CtaF"/>
    <property type="match status" value="1"/>
</dbReference>
<evidence type="ECO:0000313" key="13">
    <source>
        <dbReference type="Proteomes" id="UP001551482"/>
    </source>
</evidence>
<evidence type="ECO:0000256" key="10">
    <source>
        <dbReference type="PIRNR" id="PIRNR017385"/>
    </source>
</evidence>
<evidence type="ECO:0000256" key="3">
    <source>
        <dbReference type="ARBA" id="ARBA00006870"/>
    </source>
</evidence>
<comment type="catalytic activity">
    <reaction evidence="9 10">
        <text>4 Fe(II)-[cytochrome c] + O2 + 8 H(+)(in) = 4 Fe(III)-[cytochrome c] + 2 H2O + 4 H(+)(out)</text>
        <dbReference type="Rhea" id="RHEA:11436"/>
        <dbReference type="Rhea" id="RHEA-COMP:10350"/>
        <dbReference type="Rhea" id="RHEA-COMP:14399"/>
        <dbReference type="ChEBI" id="CHEBI:15377"/>
        <dbReference type="ChEBI" id="CHEBI:15378"/>
        <dbReference type="ChEBI" id="CHEBI:15379"/>
        <dbReference type="ChEBI" id="CHEBI:29033"/>
        <dbReference type="ChEBI" id="CHEBI:29034"/>
        <dbReference type="EC" id="7.1.1.9"/>
    </reaction>
</comment>
<evidence type="ECO:0000256" key="2">
    <source>
        <dbReference type="ARBA" id="ARBA00004651"/>
    </source>
</evidence>
<accession>A0ABV3DRT9</accession>
<proteinExistence type="inferred from homology"/>
<dbReference type="RefSeq" id="WP_358361841.1">
    <property type="nucleotide sequence ID" value="NZ_JBEZFP010000124.1"/>
</dbReference>
<keyword evidence="6 10" id="KW-1278">Translocase</keyword>
<evidence type="ECO:0000256" key="8">
    <source>
        <dbReference type="ARBA" id="ARBA00023136"/>
    </source>
</evidence>
<evidence type="ECO:0000256" key="11">
    <source>
        <dbReference type="SAM" id="Phobius"/>
    </source>
</evidence>
<keyword evidence="7 11" id="KW-1133">Transmembrane helix</keyword>
<comment type="subunit">
    <text evidence="10">Associates with subunits I, II and III to form cytochrome c oxidase.</text>
</comment>
<name>A0ABV3DRT9_9ACTN</name>
<keyword evidence="8 10" id="KW-0472">Membrane</keyword>
<keyword evidence="5 11" id="KW-0812">Transmembrane</keyword>
<comment type="subcellular location">
    <subcellularLocation>
        <location evidence="2">Cell membrane</location>
        <topology evidence="2">Multi-pass membrane protein</topology>
    </subcellularLocation>
</comment>
<sequence length="132" mass="14707">MKFTGALMTLVALFILPVTIIYWVLSEDPTGTTALALAFGLSIMIGYYLWFTARRSELLPQDNEEGDVADDAGELGFFSPHSWAPLMLACGSALMFLGVIFGWWLCYFGAPIVGIALFGWVFEYYRGENQNQ</sequence>
<evidence type="ECO:0000256" key="9">
    <source>
        <dbReference type="ARBA" id="ARBA00047816"/>
    </source>
</evidence>
<evidence type="ECO:0000256" key="4">
    <source>
        <dbReference type="ARBA" id="ARBA00022475"/>
    </source>
</evidence>
<reference evidence="12 13" key="1">
    <citation type="submission" date="2024-06" db="EMBL/GenBank/DDBJ databases">
        <title>The Natural Products Discovery Center: Release of the First 8490 Sequenced Strains for Exploring Actinobacteria Biosynthetic Diversity.</title>
        <authorList>
            <person name="Kalkreuter E."/>
            <person name="Kautsar S.A."/>
            <person name="Yang D."/>
            <person name="Bader C.D."/>
            <person name="Teijaro C.N."/>
            <person name="Fluegel L."/>
            <person name="Davis C.M."/>
            <person name="Simpson J.R."/>
            <person name="Lauterbach L."/>
            <person name="Steele A.D."/>
            <person name="Gui C."/>
            <person name="Meng S."/>
            <person name="Li G."/>
            <person name="Viehrig K."/>
            <person name="Ye F."/>
            <person name="Su P."/>
            <person name="Kiefer A.F."/>
            <person name="Nichols A."/>
            <person name="Cepeda A.J."/>
            <person name="Yan W."/>
            <person name="Fan B."/>
            <person name="Jiang Y."/>
            <person name="Adhikari A."/>
            <person name="Zheng C.-J."/>
            <person name="Schuster L."/>
            <person name="Cowan T.M."/>
            <person name="Smanski M.J."/>
            <person name="Chevrette M.G."/>
            <person name="De Carvalho L.P.S."/>
            <person name="Shen B."/>
        </authorList>
    </citation>
    <scope>NUCLEOTIDE SEQUENCE [LARGE SCALE GENOMIC DNA]</scope>
    <source>
        <strain evidence="12 13">NPDC048946</strain>
    </source>
</reference>
<dbReference type="Pfam" id="PF12270">
    <property type="entry name" value="Cyt_c_ox_IV"/>
    <property type="match status" value="1"/>
</dbReference>